<organism evidence="10 11">
    <name type="scientific">Spirosoma oryzae</name>
    <dbReference type="NCBI Taxonomy" id="1469603"/>
    <lineage>
        <taxon>Bacteria</taxon>
        <taxon>Pseudomonadati</taxon>
        <taxon>Bacteroidota</taxon>
        <taxon>Cytophagia</taxon>
        <taxon>Cytophagales</taxon>
        <taxon>Cytophagaceae</taxon>
        <taxon>Spirosoma</taxon>
    </lineage>
</organism>
<protein>
    <submittedName>
        <fullName evidence="10">Dolichyl-phosphate-mannose-protein mannosyltransferase</fullName>
    </submittedName>
</protein>
<evidence type="ECO:0000256" key="7">
    <source>
        <dbReference type="ARBA" id="ARBA00023136"/>
    </source>
</evidence>
<keyword evidence="6 8" id="KW-1133">Transmembrane helix</keyword>
<feature type="domain" description="Glycosyltransferase RgtA/B/C/D-like" evidence="9">
    <location>
        <begin position="243"/>
        <end position="336"/>
    </location>
</feature>
<evidence type="ECO:0000313" key="10">
    <source>
        <dbReference type="EMBL" id="PRY37026.1"/>
    </source>
</evidence>
<keyword evidence="11" id="KW-1185">Reference proteome</keyword>
<feature type="transmembrane region" description="Helical" evidence="8">
    <location>
        <begin position="525"/>
        <end position="546"/>
    </location>
</feature>
<dbReference type="Proteomes" id="UP000238375">
    <property type="component" value="Unassembled WGS sequence"/>
</dbReference>
<comment type="caution">
    <text evidence="10">The sequence shown here is derived from an EMBL/GenBank/DDBJ whole genome shotgun (WGS) entry which is preliminary data.</text>
</comment>
<evidence type="ECO:0000256" key="1">
    <source>
        <dbReference type="ARBA" id="ARBA00004651"/>
    </source>
</evidence>
<evidence type="ECO:0000259" key="9">
    <source>
        <dbReference type="Pfam" id="PF13231"/>
    </source>
</evidence>
<sequence>MSSLLNSLLLSGLTDTAGLLPKLAGLVFFLIYTAHLASRIARPSLSEWWLTTFLLGAGSVILTGFVLSALYLTANTLAWGLGVFVTATVVGGLLHWLSGRPAAFSVPALLADRRKVGTDWFYALPPYLNIIFSVLLLTLGVIAVTNLLLVLFTVPNEWDSMTGHLNRVMQYIQRGTMRHFGGTNWNIDTYPKSVCTLQIYGFLMTNRFENGFKFIHHLSYWTAIVSVFGIVQRISQLTTGKANLTAGFFCALVYALVPDFLMQAITTETDIVLTAYLSVVIYMLFTYRQTRDNRYLYMAGMAFGMAFGHKITFALLLPSVFVIMIYTVFLSDSLAITVGRTLRLAGAIVVGVGLWTLPTGYLKNIEVFGHPIGPPTALKHQSVERAGSLKNLLEQGSRNLVRYSYDHVNLDGLRNLPTGNRLNHFMREPLVWLEDKLHMRLDEETDFSIQPFAFDRRFVFFNANPYWGIFGFGLMLPLLILSLIRWLKLTPRLIDDPYVYLAIAVLLHFVTLSYSAPYDPFKGRYFIETGMLCAPFAGLLFLSPRLIFARSGHFLGKIYVGMVVGLGCLSAVLCVFLNIRALPLAWRAPDGVAYPSAFASDRIHQMTLGRPDIYVPYERFNQLVPDTATVALGTINDDYEYPLYGPHLSRRLITINPFEQGVQPIPKNADYLFFAKSVITPKPGDLRLGTDTTMRKTVIVPGEDYYLRKLK</sequence>
<feature type="transmembrane region" description="Helical" evidence="8">
    <location>
        <begin position="243"/>
        <end position="265"/>
    </location>
</feature>
<keyword evidence="3 10" id="KW-0328">Glycosyltransferase</keyword>
<feature type="transmembrane region" description="Helical" evidence="8">
    <location>
        <begin position="49"/>
        <end position="71"/>
    </location>
</feature>
<keyword evidence="4 10" id="KW-0808">Transferase</keyword>
<evidence type="ECO:0000313" key="11">
    <source>
        <dbReference type="Proteomes" id="UP000238375"/>
    </source>
</evidence>
<name>A0A2T0SUD3_9BACT</name>
<comment type="subcellular location">
    <subcellularLocation>
        <location evidence="1">Cell membrane</location>
        <topology evidence="1">Multi-pass membrane protein</topology>
    </subcellularLocation>
</comment>
<feature type="transmembrane region" description="Helical" evidence="8">
    <location>
        <begin position="311"/>
        <end position="330"/>
    </location>
</feature>
<dbReference type="InterPro" id="IPR038731">
    <property type="entry name" value="RgtA/B/C-like"/>
</dbReference>
<feature type="transmembrane region" description="Helical" evidence="8">
    <location>
        <begin position="271"/>
        <end position="290"/>
    </location>
</feature>
<proteinExistence type="predicted"/>
<feature type="transmembrane region" description="Helical" evidence="8">
    <location>
        <begin position="342"/>
        <end position="362"/>
    </location>
</feature>
<gene>
    <name evidence="10" type="ORF">CLV58_11163</name>
</gene>
<evidence type="ECO:0000256" key="2">
    <source>
        <dbReference type="ARBA" id="ARBA00022475"/>
    </source>
</evidence>
<keyword evidence="5 8" id="KW-0812">Transmembrane</keyword>
<dbReference type="GO" id="GO:0016763">
    <property type="term" value="F:pentosyltransferase activity"/>
    <property type="evidence" value="ECO:0007669"/>
    <property type="project" value="TreeGrafter"/>
</dbReference>
<feature type="transmembrane region" description="Helical" evidence="8">
    <location>
        <begin position="20"/>
        <end position="37"/>
    </location>
</feature>
<feature type="transmembrane region" description="Helical" evidence="8">
    <location>
        <begin position="77"/>
        <end position="97"/>
    </location>
</feature>
<dbReference type="GO" id="GO:0005886">
    <property type="term" value="C:plasma membrane"/>
    <property type="evidence" value="ECO:0007669"/>
    <property type="project" value="UniProtKB-SubCell"/>
</dbReference>
<dbReference type="PANTHER" id="PTHR33908:SF11">
    <property type="entry name" value="MEMBRANE PROTEIN"/>
    <property type="match status" value="1"/>
</dbReference>
<feature type="transmembrane region" description="Helical" evidence="8">
    <location>
        <begin position="214"/>
        <end position="231"/>
    </location>
</feature>
<feature type="transmembrane region" description="Helical" evidence="8">
    <location>
        <begin position="130"/>
        <end position="152"/>
    </location>
</feature>
<evidence type="ECO:0000256" key="4">
    <source>
        <dbReference type="ARBA" id="ARBA00022679"/>
    </source>
</evidence>
<feature type="transmembrane region" description="Helical" evidence="8">
    <location>
        <begin position="498"/>
        <end position="518"/>
    </location>
</feature>
<dbReference type="PANTHER" id="PTHR33908">
    <property type="entry name" value="MANNOSYLTRANSFERASE YKCB-RELATED"/>
    <property type="match status" value="1"/>
</dbReference>
<keyword evidence="7 8" id="KW-0472">Membrane</keyword>
<evidence type="ECO:0000256" key="5">
    <source>
        <dbReference type="ARBA" id="ARBA00022692"/>
    </source>
</evidence>
<dbReference type="Pfam" id="PF13231">
    <property type="entry name" value="PMT_2"/>
    <property type="match status" value="1"/>
</dbReference>
<evidence type="ECO:0000256" key="3">
    <source>
        <dbReference type="ARBA" id="ARBA00022676"/>
    </source>
</evidence>
<dbReference type="AlphaFoldDB" id="A0A2T0SUD3"/>
<keyword evidence="2" id="KW-1003">Cell membrane</keyword>
<feature type="transmembrane region" description="Helical" evidence="8">
    <location>
        <begin position="558"/>
        <end position="579"/>
    </location>
</feature>
<dbReference type="GO" id="GO:0009103">
    <property type="term" value="P:lipopolysaccharide biosynthetic process"/>
    <property type="evidence" value="ECO:0007669"/>
    <property type="project" value="UniProtKB-ARBA"/>
</dbReference>
<evidence type="ECO:0000256" key="6">
    <source>
        <dbReference type="ARBA" id="ARBA00022989"/>
    </source>
</evidence>
<dbReference type="RefSeq" id="WP_106138506.1">
    <property type="nucleotide sequence ID" value="NZ_PVTE01000011.1"/>
</dbReference>
<reference evidence="10 11" key="1">
    <citation type="submission" date="2018-03" db="EMBL/GenBank/DDBJ databases">
        <title>Genomic Encyclopedia of Archaeal and Bacterial Type Strains, Phase II (KMG-II): from individual species to whole genera.</title>
        <authorList>
            <person name="Goeker M."/>
        </authorList>
    </citation>
    <scope>NUCLEOTIDE SEQUENCE [LARGE SCALE GENOMIC DNA]</scope>
    <source>
        <strain evidence="10 11">DSM 28354</strain>
    </source>
</reference>
<dbReference type="OrthoDB" id="904806at2"/>
<evidence type="ECO:0000256" key="8">
    <source>
        <dbReference type="SAM" id="Phobius"/>
    </source>
</evidence>
<dbReference type="InterPro" id="IPR050297">
    <property type="entry name" value="LipidA_mod_glycosyltrf_83"/>
</dbReference>
<feature type="transmembrane region" description="Helical" evidence="8">
    <location>
        <begin position="466"/>
        <end position="486"/>
    </location>
</feature>
<dbReference type="EMBL" id="PVTE01000011">
    <property type="protein sequence ID" value="PRY37026.1"/>
    <property type="molecule type" value="Genomic_DNA"/>
</dbReference>
<accession>A0A2T0SUD3</accession>